<keyword evidence="3" id="KW-1185">Reference proteome</keyword>
<dbReference type="Proteomes" id="UP001217838">
    <property type="component" value="Unassembled WGS sequence"/>
</dbReference>
<reference evidence="2 3" key="1">
    <citation type="submission" date="2022-11" db="EMBL/GenBank/DDBJ databases">
        <title>Minimal conservation of predation-associated metabolite biosynthetic gene clusters underscores biosynthetic potential of Myxococcota including descriptions for ten novel species: Archangium lansinium sp. nov., Myxococcus landrumus sp. nov., Nannocystis bai.</title>
        <authorList>
            <person name="Ahearne A."/>
            <person name="Stevens C."/>
            <person name="Dowd S."/>
        </authorList>
    </citation>
    <scope>NUCLEOTIDE SEQUENCE [LARGE SCALE GENOMIC DNA]</scope>
    <source>
        <strain evidence="2 3">NCELM</strain>
    </source>
</reference>
<evidence type="ECO:0000256" key="1">
    <source>
        <dbReference type="SAM" id="MobiDB-lite"/>
    </source>
</evidence>
<feature type="compositionally biased region" description="Low complexity" evidence="1">
    <location>
        <begin position="23"/>
        <end position="71"/>
    </location>
</feature>
<evidence type="ECO:0008006" key="4">
    <source>
        <dbReference type="Google" id="ProtNLM"/>
    </source>
</evidence>
<proteinExistence type="predicted"/>
<protein>
    <recommendedName>
        <fullName evidence="4">Polymerase/histidinol phosphatase N-terminal domain-containing protein</fullName>
    </recommendedName>
</protein>
<organism evidence="2 3">
    <name type="scientific">Nannocystis radixulma</name>
    <dbReference type="NCBI Taxonomy" id="2995305"/>
    <lineage>
        <taxon>Bacteria</taxon>
        <taxon>Pseudomonadati</taxon>
        <taxon>Myxococcota</taxon>
        <taxon>Polyangia</taxon>
        <taxon>Nannocystales</taxon>
        <taxon>Nannocystaceae</taxon>
        <taxon>Nannocystis</taxon>
    </lineage>
</organism>
<dbReference type="PROSITE" id="PS51257">
    <property type="entry name" value="PROKAR_LIPOPROTEIN"/>
    <property type="match status" value="1"/>
</dbReference>
<evidence type="ECO:0000313" key="3">
    <source>
        <dbReference type="Proteomes" id="UP001217838"/>
    </source>
</evidence>
<comment type="caution">
    <text evidence="2">The sequence shown here is derived from an EMBL/GenBank/DDBJ whole genome shotgun (WGS) entry which is preliminary data.</text>
</comment>
<dbReference type="EMBL" id="JAQNDN010000027">
    <property type="protein sequence ID" value="MDC0674976.1"/>
    <property type="molecule type" value="Genomic_DNA"/>
</dbReference>
<dbReference type="Gene3D" id="3.20.20.140">
    <property type="entry name" value="Metal-dependent hydrolases"/>
    <property type="match status" value="1"/>
</dbReference>
<sequence>MRKWASIVSGALLIGACNGSGNETGAASETSTGTSSTGPTTGTTGTTALPTEPTTAPTTTADETSTSSGTTGVEGGCGETSPPAEPIAWDKGQPDISGCATIRGLREVRAIMHLHSHHSHDACDGDPQPGGVPDEDCLADLREGLCTPRIDVAMLSDHPVHASEAAYEELLLMRGMDEPILGDGGTPIASWLNCPDGHKVMVMPGIESGEMMPFGLEKHVTDVYGTSSPAAFAAIKEAGALAWVAHTEGRDVAELATLGLDGIEFYQLHANLDPDIRMEHLGLPGNDYLGAVIPFFLTEGRQPDLATLGFLLPNEPSIVALETLGQTQRLTISAGTDAHQNVFTTIATDGERGDSYRRMIRWFNNRIRTTELTPQAVKAALRAGNNHIVFESLGTPVGFDFHAEGAEVVEMGAEVSLAGGPLTLRATLPTLDPRSPQGATAPTTRGVLYRATDGQREELMTWSSGQIEMEAPGPGVYRVEVWITPKHLLPYLGDAPEYADSEAPWVYSGALFVRP</sequence>
<dbReference type="InterPro" id="IPR016195">
    <property type="entry name" value="Pol/histidinol_Pase-like"/>
</dbReference>
<feature type="region of interest" description="Disordered" evidence="1">
    <location>
        <begin position="22"/>
        <end position="93"/>
    </location>
</feature>
<dbReference type="RefSeq" id="WP_272009645.1">
    <property type="nucleotide sequence ID" value="NZ_JAQNDN010000027.1"/>
</dbReference>
<evidence type="ECO:0000313" key="2">
    <source>
        <dbReference type="EMBL" id="MDC0674976.1"/>
    </source>
</evidence>
<accession>A0ABT5BPW4</accession>
<gene>
    <name evidence="2" type="ORF">POL58_44955</name>
</gene>
<name>A0ABT5BPW4_9BACT</name>
<dbReference type="SUPFAM" id="SSF89550">
    <property type="entry name" value="PHP domain-like"/>
    <property type="match status" value="1"/>
</dbReference>